<keyword evidence="2" id="KW-1133">Transmembrane helix</keyword>
<keyword evidence="2" id="KW-0812">Transmembrane</keyword>
<protein>
    <submittedName>
        <fullName evidence="3">DUF2628 domain-containing protein</fullName>
    </submittedName>
</protein>
<organism evidence="3 4">
    <name type="scientific">Nitratireductor kimnyeongensis</name>
    <dbReference type="NCBI Taxonomy" id="430679"/>
    <lineage>
        <taxon>Bacteria</taxon>
        <taxon>Pseudomonadati</taxon>
        <taxon>Pseudomonadota</taxon>
        <taxon>Alphaproteobacteria</taxon>
        <taxon>Hyphomicrobiales</taxon>
        <taxon>Phyllobacteriaceae</taxon>
        <taxon>Nitratireductor</taxon>
    </lineage>
</organism>
<evidence type="ECO:0000313" key="3">
    <source>
        <dbReference type="EMBL" id="MFC5586693.1"/>
    </source>
</evidence>
<evidence type="ECO:0000256" key="1">
    <source>
        <dbReference type="SAM" id="MobiDB-lite"/>
    </source>
</evidence>
<reference evidence="4" key="1">
    <citation type="journal article" date="2019" name="Int. J. Syst. Evol. Microbiol.">
        <title>The Global Catalogue of Microorganisms (GCM) 10K type strain sequencing project: providing services to taxonomists for standard genome sequencing and annotation.</title>
        <authorList>
            <consortium name="The Broad Institute Genomics Platform"/>
            <consortium name="The Broad Institute Genome Sequencing Center for Infectious Disease"/>
            <person name="Wu L."/>
            <person name="Ma J."/>
        </authorList>
    </citation>
    <scope>NUCLEOTIDE SEQUENCE [LARGE SCALE GENOMIC DNA]</scope>
    <source>
        <strain evidence="4">JCM 3366</strain>
    </source>
</reference>
<evidence type="ECO:0000313" key="4">
    <source>
        <dbReference type="Proteomes" id="UP001596107"/>
    </source>
</evidence>
<feature type="region of interest" description="Disordered" evidence="1">
    <location>
        <begin position="124"/>
        <end position="143"/>
    </location>
</feature>
<accession>A0ABW0TD45</accession>
<feature type="transmembrane region" description="Helical" evidence="2">
    <location>
        <begin position="20"/>
        <end position="38"/>
    </location>
</feature>
<dbReference type="Pfam" id="PF10947">
    <property type="entry name" value="DUF2628"/>
    <property type="match status" value="1"/>
</dbReference>
<dbReference type="EMBL" id="JBHSNB010000004">
    <property type="protein sequence ID" value="MFC5586693.1"/>
    <property type="molecule type" value="Genomic_DNA"/>
</dbReference>
<dbReference type="InterPro" id="IPR024399">
    <property type="entry name" value="DUF2628"/>
</dbReference>
<proteinExistence type="predicted"/>
<feature type="transmembrane region" description="Helical" evidence="2">
    <location>
        <begin position="45"/>
        <end position="61"/>
    </location>
</feature>
<dbReference type="RefSeq" id="WP_223022219.1">
    <property type="nucleotide sequence ID" value="NZ_CP078143.1"/>
</dbReference>
<keyword evidence="2" id="KW-0472">Membrane</keyword>
<dbReference type="Proteomes" id="UP001596107">
    <property type="component" value="Unassembled WGS sequence"/>
</dbReference>
<sequence>MASYVVMEPPEGGPEQAVLVRDGFALLAFIMPFLWFLWHRMWLEALAAFAAALLIGALGTVEGWSVAATVASLCLSLFVALEARNLRVAMLARRGWSEWGIVDAASRDEAETRYMSGLLSEGAEARNETTAPPAFTEKPLPGRVSGRTHEPALGLFTYPGAR</sequence>
<evidence type="ECO:0000256" key="2">
    <source>
        <dbReference type="SAM" id="Phobius"/>
    </source>
</evidence>
<comment type="caution">
    <text evidence="3">The sequence shown here is derived from an EMBL/GenBank/DDBJ whole genome shotgun (WGS) entry which is preliminary data.</text>
</comment>
<gene>
    <name evidence="3" type="ORF">ACFPOD_16385</name>
</gene>
<name>A0ABW0TD45_9HYPH</name>
<keyword evidence="4" id="KW-1185">Reference proteome</keyword>